<dbReference type="InterPro" id="IPR038300">
    <property type="entry name" value="SASP_sf_alpha/beta"/>
</dbReference>
<evidence type="ECO:0000256" key="1">
    <source>
        <dbReference type="ARBA" id="ARBA00003863"/>
    </source>
</evidence>
<dbReference type="Gene3D" id="6.10.10.80">
    <property type="entry name" value="Small, acid-soluble spore protein, alpha/beta type-like"/>
    <property type="match status" value="1"/>
</dbReference>
<gene>
    <name evidence="2" type="ORF">CE561_04525</name>
</gene>
<evidence type="ECO:0000313" key="2">
    <source>
        <dbReference type="EMBL" id="OXT08639.1"/>
    </source>
</evidence>
<protein>
    <submittedName>
        <fullName evidence="2">Small, acid-soluble spore protein, alpha/beta type</fullName>
    </submittedName>
</protein>
<reference evidence="2 3" key="1">
    <citation type="submission" date="2017-06" db="EMBL/GenBank/DDBJ databases">
        <title>Isolation and characterization of a thermophilic and butanogenic Thermoanaerobacterium thermosaccharolyticum M5 capable of efficient degradation of hemicellulose.</title>
        <authorList>
            <person name="Xin F."/>
            <person name="Jiang Y."/>
        </authorList>
    </citation>
    <scope>NUCLEOTIDE SEQUENCE [LARGE SCALE GENOMIC DNA]</scope>
    <source>
        <strain evidence="2 3">M5</strain>
    </source>
</reference>
<dbReference type="Proteomes" id="UP000215301">
    <property type="component" value="Unassembled WGS sequence"/>
</dbReference>
<accession>A0A231VKL2</accession>
<comment type="function">
    <text evidence="1">SASP are bound to spore DNA. They are double-stranded DNA-binding proteins that cause DNA to change to an a-like conformation. They protect the DNA backbone from chemical and enzymatic cleavage and are thus involved in dormant spore's high resistance to UV light.</text>
</comment>
<dbReference type="GO" id="GO:0003690">
    <property type="term" value="F:double-stranded DNA binding"/>
    <property type="evidence" value="ECO:0007669"/>
    <property type="project" value="InterPro"/>
</dbReference>
<feature type="non-terminal residue" evidence="2">
    <location>
        <position position="1"/>
    </location>
</feature>
<dbReference type="InterPro" id="IPR001448">
    <property type="entry name" value="SASP_alpha/beta-type"/>
</dbReference>
<sequence>EIASELGINPPADGYWGTLTSRDCGAVGGHMVRKMIQMAESQIANNGTLK</sequence>
<evidence type="ECO:0000313" key="3">
    <source>
        <dbReference type="Proteomes" id="UP000215301"/>
    </source>
</evidence>
<dbReference type="AlphaFoldDB" id="A0A231VKL2"/>
<dbReference type="RefSeq" id="WP_094044407.1">
    <property type="nucleotide sequence ID" value="NZ_NKHD01000011.1"/>
</dbReference>
<name>A0A231VKL2_THETR</name>
<dbReference type="Pfam" id="PF00269">
    <property type="entry name" value="SASP"/>
    <property type="match status" value="1"/>
</dbReference>
<proteinExistence type="predicted"/>
<dbReference type="GO" id="GO:0006265">
    <property type="term" value="P:DNA topological change"/>
    <property type="evidence" value="ECO:0007669"/>
    <property type="project" value="InterPro"/>
</dbReference>
<comment type="caution">
    <text evidence="2">The sequence shown here is derived from an EMBL/GenBank/DDBJ whole genome shotgun (WGS) entry which is preliminary data.</text>
</comment>
<dbReference type="EMBL" id="NKHD01000011">
    <property type="protein sequence ID" value="OXT08639.1"/>
    <property type="molecule type" value="Genomic_DNA"/>
</dbReference>
<organism evidence="2 3">
    <name type="scientific">Thermoanaerobacterium thermosaccharolyticum</name>
    <name type="common">Clostridium thermosaccharolyticum</name>
    <dbReference type="NCBI Taxonomy" id="1517"/>
    <lineage>
        <taxon>Bacteria</taxon>
        <taxon>Bacillati</taxon>
        <taxon>Bacillota</taxon>
        <taxon>Clostridia</taxon>
        <taxon>Thermoanaerobacterales</taxon>
        <taxon>Thermoanaerobacteraceae</taxon>
        <taxon>Thermoanaerobacterium</taxon>
    </lineage>
</organism>